<sequence>MRVELQKWVVEKCLRENQAPFTQEAAMFKWSGDTRVKSKKTGRVYPVQVELSVETDRRLNDQLSACLCRSDGVRVEDLRIVHMIHPRLSGKVAITGLPPKDIQVDFSKFLKQIEQTNDE</sequence>
<name>A0ABW4JJ25_9BACL</name>
<proteinExistence type="predicted"/>
<dbReference type="RefSeq" id="WP_377944218.1">
    <property type="nucleotide sequence ID" value="NZ_JBHUCX010000050.1"/>
</dbReference>
<keyword evidence="2" id="KW-1185">Reference proteome</keyword>
<dbReference type="EMBL" id="JBHUCX010000050">
    <property type="protein sequence ID" value="MFD1676321.1"/>
    <property type="molecule type" value="Genomic_DNA"/>
</dbReference>
<organism evidence="1 2">
    <name type="scientific">Alicyclobacillus fodiniaquatilis</name>
    <dbReference type="NCBI Taxonomy" id="1661150"/>
    <lineage>
        <taxon>Bacteria</taxon>
        <taxon>Bacillati</taxon>
        <taxon>Bacillota</taxon>
        <taxon>Bacilli</taxon>
        <taxon>Bacillales</taxon>
        <taxon>Alicyclobacillaceae</taxon>
        <taxon>Alicyclobacillus</taxon>
    </lineage>
</organism>
<gene>
    <name evidence="1" type="ORF">ACFSB2_16580</name>
</gene>
<accession>A0ABW4JJ25</accession>
<evidence type="ECO:0000313" key="1">
    <source>
        <dbReference type="EMBL" id="MFD1676321.1"/>
    </source>
</evidence>
<comment type="caution">
    <text evidence="1">The sequence shown here is derived from an EMBL/GenBank/DDBJ whole genome shotgun (WGS) entry which is preliminary data.</text>
</comment>
<dbReference type="Proteomes" id="UP001597079">
    <property type="component" value="Unassembled WGS sequence"/>
</dbReference>
<evidence type="ECO:0000313" key="2">
    <source>
        <dbReference type="Proteomes" id="UP001597079"/>
    </source>
</evidence>
<protein>
    <submittedName>
        <fullName evidence="1">Uncharacterized protein</fullName>
    </submittedName>
</protein>
<reference evidence="2" key="1">
    <citation type="journal article" date="2019" name="Int. J. Syst. Evol. Microbiol.">
        <title>The Global Catalogue of Microorganisms (GCM) 10K type strain sequencing project: providing services to taxonomists for standard genome sequencing and annotation.</title>
        <authorList>
            <consortium name="The Broad Institute Genomics Platform"/>
            <consortium name="The Broad Institute Genome Sequencing Center for Infectious Disease"/>
            <person name="Wu L."/>
            <person name="Ma J."/>
        </authorList>
    </citation>
    <scope>NUCLEOTIDE SEQUENCE [LARGE SCALE GENOMIC DNA]</scope>
    <source>
        <strain evidence="2">CGMCC 1.12286</strain>
    </source>
</reference>